<name>A0AAD9UIW9_RIDPI</name>
<feature type="region of interest" description="Disordered" evidence="1">
    <location>
        <begin position="13"/>
        <end position="44"/>
    </location>
</feature>
<evidence type="ECO:0000313" key="2">
    <source>
        <dbReference type="EMBL" id="KAK2191021.1"/>
    </source>
</evidence>
<comment type="caution">
    <text evidence="2">The sequence shown here is derived from an EMBL/GenBank/DDBJ whole genome shotgun (WGS) entry which is preliminary data.</text>
</comment>
<sequence>MCSTRVRRAFVSHSGCRGTRQMRPAVGDPTSLSTPAPADQLAASGERQWVGTGSYFTVAISGSYYRTETGRAQSPNPSINYNWASLDSLAGARLRRSGVIASDRADPTRWHSG</sequence>
<dbReference type="Proteomes" id="UP001209878">
    <property type="component" value="Unassembled WGS sequence"/>
</dbReference>
<reference evidence="2" key="1">
    <citation type="journal article" date="2023" name="Mol. Biol. Evol.">
        <title>Third-Generation Sequencing Reveals the Adaptive Role of the Epigenome in Three Deep-Sea Polychaetes.</title>
        <authorList>
            <person name="Perez M."/>
            <person name="Aroh O."/>
            <person name="Sun Y."/>
            <person name="Lan Y."/>
            <person name="Juniper S.K."/>
            <person name="Young C.R."/>
            <person name="Angers B."/>
            <person name="Qian P.Y."/>
        </authorList>
    </citation>
    <scope>NUCLEOTIDE SEQUENCE</scope>
    <source>
        <strain evidence="2">R07B-5</strain>
    </source>
</reference>
<dbReference type="AlphaFoldDB" id="A0AAD9UIW9"/>
<gene>
    <name evidence="2" type="ORF">NP493_62g02000</name>
</gene>
<dbReference type="EMBL" id="JAODUO010000062">
    <property type="protein sequence ID" value="KAK2191021.1"/>
    <property type="molecule type" value="Genomic_DNA"/>
</dbReference>
<evidence type="ECO:0000313" key="3">
    <source>
        <dbReference type="Proteomes" id="UP001209878"/>
    </source>
</evidence>
<organism evidence="2 3">
    <name type="scientific">Ridgeia piscesae</name>
    <name type="common">Tubeworm</name>
    <dbReference type="NCBI Taxonomy" id="27915"/>
    <lineage>
        <taxon>Eukaryota</taxon>
        <taxon>Metazoa</taxon>
        <taxon>Spiralia</taxon>
        <taxon>Lophotrochozoa</taxon>
        <taxon>Annelida</taxon>
        <taxon>Polychaeta</taxon>
        <taxon>Sedentaria</taxon>
        <taxon>Canalipalpata</taxon>
        <taxon>Sabellida</taxon>
        <taxon>Siboglinidae</taxon>
        <taxon>Ridgeia</taxon>
    </lineage>
</organism>
<proteinExistence type="predicted"/>
<protein>
    <submittedName>
        <fullName evidence="2">Uncharacterized protein</fullName>
    </submittedName>
</protein>
<keyword evidence="3" id="KW-1185">Reference proteome</keyword>
<evidence type="ECO:0000256" key="1">
    <source>
        <dbReference type="SAM" id="MobiDB-lite"/>
    </source>
</evidence>
<accession>A0AAD9UIW9</accession>